<evidence type="ECO:0000313" key="3">
    <source>
        <dbReference type="Proteomes" id="UP000773614"/>
    </source>
</evidence>
<feature type="region of interest" description="Disordered" evidence="1">
    <location>
        <begin position="1"/>
        <end position="22"/>
    </location>
</feature>
<name>A0A964WSJ1_9HYPH</name>
<keyword evidence="3" id="KW-1185">Reference proteome</keyword>
<evidence type="ECO:0000256" key="1">
    <source>
        <dbReference type="SAM" id="MobiDB-lite"/>
    </source>
</evidence>
<dbReference type="SMART" id="SM00882">
    <property type="entry name" value="CoA_trans"/>
    <property type="match status" value="1"/>
</dbReference>
<dbReference type="Proteomes" id="UP000773614">
    <property type="component" value="Unassembled WGS sequence"/>
</dbReference>
<organism evidence="2 3">
    <name type="scientific">Propylenella binzhouense</name>
    <dbReference type="NCBI Taxonomy" id="2555902"/>
    <lineage>
        <taxon>Bacteria</taxon>
        <taxon>Pseudomonadati</taxon>
        <taxon>Pseudomonadota</taxon>
        <taxon>Alphaproteobacteria</taxon>
        <taxon>Hyphomicrobiales</taxon>
        <taxon>Propylenellaceae</taxon>
        <taxon>Propylenella</taxon>
    </lineage>
</organism>
<reference evidence="2" key="1">
    <citation type="submission" date="2019-03" db="EMBL/GenBank/DDBJ databases">
        <title>Afifella sp. nov., isolated from activated sludge.</title>
        <authorList>
            <person name="Li Q."/>
            <person name="Liu Y."/>
        </authorList>
    </citation>
    <scope>NUCLEOTIDE SEQUENCE</scope>
    <source>
        <strain evidence="2">L72</strain>
    </source>
</reference>
<dbReference type="AlphaFoldDB" id="A0A964WSJ1"/>
<sequence>MKIGAGPLRPDLGSSRGTPLPSREKVVSLRDAAARIPPGARVAFGGNIMRRQVNAFARELIRQRIGDLTIYSFAGGFAVDMLAAAGLLKRYEGVYAGLFWHGLAPSFRRGVEAGAIEVRDYSESAQVARFQAACNGNSFMPIRALLGTDMAKQDPEITVEMTCPFTGRSYTAMRAIEPDFTVIHGYTADAYGNVQWPLARDADDVDQIIARGSNRLIVTVERIVPHEEVKANPHLTYIPSQWVEAVVEVPFGAHPLACDTVHDEDEEAIRAYAAAGRTAAGAADYLDKYVHVGSHEAYLDAFGGLAALKARLGVGR</sequence>
<dbReference type="PANTHER" id="PTHR43293">
    <property type="entry name" value="ACETATE COA-TRANSFERASE YDIF"/>
    <property type="match status" value="1"/>
</dbReference>
<protein>
    <submittedName>
        <fullName evidence="2">CoA transferase subunit A</fullName>
    </submittedName>
</protein>
<gene>
    <name evidence="2" type="ORF">E4O86_04790</name>
</gene>
<dbReference type="Pfam" id="PF01144">
    <property type="entry name" value="CoA_trans"/>
    <property type="match status" value="1"/>
</dbReference>
<evidence type="ECO:0000313" key="2">
    <source>
        <dbReference type="EMBL" id="MYZ47028.1"/>
    </source>
</evidence>
<dbReference type="PANTHER" id="PTHR43293:SF3">
    <property type="entry name" value="CHOLESTEROL RING-CLEAVING HYDROLASE IPDB SUBUNIT"/>
    <property type="match status" value="1"/>
</dbReference>
<dbReference type="Gene3D" id="3.30.30.40">
    <property type="match status" value="1"/>
</dbReference>
<accession>A0A964WSJ1</accession>
<dbReference type="InterPro" id="IPR004165">
    <property type="entry name" value="CoA_trans_fam_I"/>
</dbReference>
<comment type="caution">
    <text evidence="2">The sequence shown here is derived from an EMBL/GenBank/DDBJ whole genome shotgun (WGS) entry which is preliminary data.</text>
</comment>
<dbReference type="InterPro" id="IPR037171">
    <property type="entry name" value="NagB/RpiA_transferase-like"/>
</dbReference>
<dbReference type="EMBL" id="SPKJ01000009">
    <property type="protein sequence ID" value="MYZ47028.1"/>
    <property type="molecule type" value="Genomic_DNA"/>
</dbReference>
<proteinExistence type="predicted"/>
<keyword evidence="2" id="KW-0808">Transferase</keyword>
<dbReference type="GO" id="GO:0008410">
    <property type="term" value="F:CoA-transferase activity"/>
    <property type="evidence" value="ECO:0007669"/>
    <property type="project" value="InterPro"/>
</dbReference>
<dbReference type="Gene3D" id="3.40.1080.10">
    <property type="entry name" value="Glutaconate Coenzyme A-transferase"/>
    <property type="match status" value="1"/>
</dbReference>
<dbReference type="SUPFAM" id="SSF100950">
    <property type="entry name" value="NagB/RpiA/CoA transferase-like"/>
    <property type="match status" value="1"/>
</dbReference>